<evidence type="ECO:0000313" key="3">
    <source>
        <dbReference type="Proteomes" id="UP000777438"/>
    </source>
</evidence>
<reference evidence="2 3" key="1">
    <citation type="journal article" date="2021" name="Nat. Commun.">
        <title>Genetic determinants of endophytism in the Arabidopsis root mycobiome.</title>
        <authorList>
            <person name="Mesny F."/>
            <person name="Miyauchi S."/>
            <person name="Thiergart T."/>
            <person name="Pickel B."/>
            <person name="Atanasova L."/>
            <person name="Karlsson M."/>
            <person name="Huettel B."/>
            <person name="Barry K.W."/>
            <person name="Haridas S."/>
            <person name="Chen C."/>
            <person name="Bauer D."/>
            <person name="Andreopoulos W."/>
            <person name="Pangilinan J."/>
            <person name="LaButti K."/>
            <person name="Riley R."/>
            <person name="Lipzen A."/>
            <person name="Clum A."/>
            <person name="Drula E."/>
            <person name="Henrissat B."/>
            <person name="Kohler A."/>
            <person name="Grigoriev I.V."/>
            <person name="Martin F.M."/>
            <person name="Hacquard S."/>
        </authorList>
    </citation>
    <scope>NUCLEOTIDE SEQUENCE [LARGE SCALE GENOMIC DNA]</scope>
    <source>
        <strain evidence="2 3">MPI-CAGE-CH-0241</strain>
    </source>
</reference>
<organism evidence="2 3">
    <name type="scientific">Thelonectria olida</name>
    <dbReference type="NCBI Taxonomy" id="1576542"/>
    <lineage>
        <taxon>Eukaryota</taxon>
        <taxon>Fungi</taxon>
        <taxon>Dikarya</taxon>
        <taxon>Ascomycota</taxon>
        <taxon>Pezizomycotina</taxon>
        <taxon>Sordariomycetes</taxon>
        <taxon>Hypocreomycetidae</taxon>
        <taxon>Hypocreales</taxon>
        <taxon>Nectriaceae</taxon>
        <taxon>Thelonectria</taxon>
    </lineage>
</organism>
<dbReference type="Proteomes" id="UP000777438">
    <property type="component" value="Unassembled WGS sequence"/>
</dbReference>
<gene>
    <name evidence="2" type="ORF">B0T10DRAFT_579666</name>
</gene>
<proteinExistence type="predicted"/>
<accession>A0A9P8VXD6</accession>
<feature type="region of interest" description="Disordered" evidence="1">
    <location>
        <begin position="22"/>
        <end position="41"/>
    </location>
</feature>
<name>A0A9P8VXD6_9HYPO</name>
<evidence type="ECO:0000313" key="2">
    <source>
        <dbReference type="EMBL" id="KAH6884222.1"/>
    </source>
</evidence>
<dbReference type="AlphaFoldDB" id="A0A9P8VXD6"/>
<evidence type="ECO:0000256" key="1">
    <source>
        <dbReference type="SAM" id="MobiDB-lite"/>
    </source>
</evidence>
<keyword evidence="3" id="KW-1185">Reference proteome</keyword>
<comment type="caution">
    <text evidence="2">The sequence shown here is derived from an EMBL/GenBank/DDBJ whole genome shotgun (WGS) entry which is preliminary data.</text>
</comment>
<protein>
    <submittedName>
        <fullName evidence="2">Uncharacterized protein</fullName>
    </submittedName>
</protein>
<dbReference type="OrthoDB" id="5088255at2759"/>
<sequence length="258" mass="29173">MINRQTTNSSNIRLGRKLVNHGTHPTSTNHAPIRVVPRSRPGPPSGIPRLFALSPTFPVDTSGDLPEHIGRHRIPIIRQTNEILDRLQLLDDETDVAIKHRSCPFQMRGLIPTLMVVTKWVENASPVWPQAALEIMTVINNTFQDSKDSGPTLHVEMLAPERTMKKYLGGVEHMPDLEKGWPGIKKLVRERLEAFEATRSYMNQLGLFRLGYSQDREMNPITVYICVDYDSDESKWDEVLLTSGASFKLRDGTAYTST</sequence>
<dbReference type="EMBL" id="JAGPYM010000021">
    <property type="protein sequence ID" value="KAH6884222.1"/>
    <property type="molecule type" value="Genomic_DNA"/>
</dbReference>